<organism evidence="1 2">
    <name type="scientific">Ambrosiozyma monospora</name>
    <name type="common">Yeast</name>
    <name type="synonym">Endomycopsis monosporus</name>
    <dbReference type="NCBI Taxonomy" id="43982"/>
    <lineage>
        <taxon>Eukaryota</taxon>
        <taxon>Fungi</taxon>
        <taxon>Dikarya</taxon>
        <taxon>Ascomycota</taxon>
        <taxon>Saccharomycotina</taxon>
        <taxon>Pichiomycetes</taxon>
        <taxon>Pichiales</taxon>
        <taxon>Pichiaceae</taxon>
        <taxon>Ambrosiozyma</taxon>
    </lineage>
</organism>
<comment type="caution">
    <text evidence="1">The sequence shown here is derived from an EMBL/GenBank/DDBJ whole genome shotgun (WGS) entry which is preliminary data.</text>
</comment>
<reference evidence="1" key="1">
    <citation type="submission" date="2023-04" db="EMBL/GenBank/DDBJ databases">
        <title>Ambrosiozyma monospora NBRC 10751.</title>
        <authorList>
            <person name="Ichikawa N."/>
            <person name="Sato H."/>
            <person name="Tonouchi N."/>
        </authorList>
    </citation>
    <scope>NUCLEOTIDE SEQUENCE</scope>
    <source>
        <strain evidence="1">NBRC 10751</strain>
    </source>
</reference>
<accession>A0ACB5T2F4</accession>
<dbReference type="EMBL" id="BSXS01002790">
    <property type="protein sequence ID" value="GME79858.1"/>
    <property type="molecule type" value="Genomic_DNA"/>
</dbReference>
<sequence length="159" mass="18040">MESVKFWQVYCLWSLGSRDFIEIMTHAETRAEYADSLRELQLSYCEVTDFPLVNKLTNLLNDSFGAKYRSCLGLLFDTDRTSLPTGQGRIGAVCVRIDDDGHIYKTPFELCGTELKFGSLVAPVLNYDVYRDFEIYSGEASHGPLRSFLSRSVSRAKAR</sequence>
<name>A0ACB5T2F4_AMBMO</name>
<evidence type="ECO:0000313" key="1">
    <source>
        <dbReference type="EMBL" id="GME79858.1"/>
    </source>
</evidence>
<keyword evidence="2" id="KW-1185">Reference proteome</keyword>
<evidence type="ECO:0000313" key="2">
    <source>
        <dbReference type="Proteomes" id="UP001165064"/>
    </source>
</evidence>
<gene>
    <name evidence="1" type="ORF">Amon02_000415900</name>
</gene>
<protein>
    <submittedName>
        <fullName evidence="1">Unnamed protein product</fullName>
    </submittedName>
</protein>
<dbReference type="Proteomes" id="UP001165064">
    <property type="component" value="Unassembled WGS sequence"/>
</dbReference>
<proteinExistence type="predicted"/>